<dbReference type="RefSeq" id="WP_184666069.1">
    <property type="nucleotide sequence ID" value="NZ_BAABAI010000004.1"/>
</dbReference>
<keyword evidence="1" id="KW-1133">Transmembrane helix</keyword>
<keyword evidence="3" id="KW-1185">Reference proteome</keyword>
<keyword evidence="1" id="KW-0812">Transmembrane</keyword>
<organism evidence="2 3">
    <name type="scientific">Saccharothrix violaceirubra</name>
    <dbReference type="NCBI Taxonomy" id="413306"/>
    <lineage>
        <taxon>Bacteria</taxon>
        <taxon>Bacillati</taxon>
        <taxon>Actinomycetota</taxon>
        <taxon>Actinomycetes</taxon>
        <taxon>Pseudonocardiales</taxon>
        <taxon>Pseudonocardiaceae</taxon>
        <taxon>Saccharothrix</taxon>
    </lineage>
</organism>
<comment type="caution">
    <text evidence="2">The sequence shown here is derived from an EMBL/GenBank/DDBJ whole genome shotgun (WGS) entry which is preliminary data.</text>
</comment>
<feature type="transmembrane region" description="Helical" evidence="1">
    <location>
        <begin position="47"/>
        <end position="67"/>
    </location>
</feature>
<sequence length="246" mass="25068">MSDVRSPEAPRRPASEDPVGTVWFGVLAWPSIALGVVGLACSPVLGINRITAIVAGVGVVLGVIALFGGRKLLATVGVVLSVLAIASTVVVRTGSTDVATVGGGATASPSAAPDGLTWNQRFKWKDGLVAEIATPTVCTTGTFAVPRKINRAVKVTITVTNGTDRPFDAAVLTRVGGDGKFDNRKADLIQDSPDGGCGGGVETQSVAPGSSFTYDVAYSVSPQTGKLEITLQPGFNADKAVFSGQV</sequence>
<keyword evidence="1" id="KW-0472">Membrane</keyword>
<evidence type="ECO:0000313" key="3">
    <source>
        <dbReference type="Proteomes" id="UP000542674"/>
    </source>
</evidence>
<accession>A0A7W7T0Z4</accession>
<reference evidence="2 3" key="1">
    <citation type="submission" date="2020-08" db="EMBL/GenBank/DDBJ databases">
        <title>Sequencing the genomes of 1000 actinobacteria strains.</title>
        <authorList>
            <person name="Klenk H.-P."/>
        </authorList>
    </citation>
    <scope>NUCLEOTIDE SEQUENCE [LARGE SCALE GENOMIC DNA]</scope>
    <source>
        <strain evidence="2 3">DSM 45084</strain>
    </source>
</reference>
<name>A0A7W7T0Z4_9PSEU</name>
<evidence type="ECO:0000313" key="2">
    <source>
        <dbReference type="EMBL" id="MBB4963270.1"/>
    </source>
</evidence>
<dbReference type="EMBL" id="JACHJS010000001">
    <property type="protein sequence ID" value="MBB4963270.1"/>
    <property type="molecule type" value="Genomic_DNA"/>
</dbReference>
<protein>
    <recommendedName>
        <fullName evidence="4">DUF4352 domain-containing protein</fullName>
    </recommendedName>
</protein>
<proteinExistence type="predicted"/>
<dbReference type="AlphaFoldDB" id="A0A7W7T0Z4"/>
<feature type="transmembrane region" description="Helical" evidence="1">
    <location>
        <begin position="20"/>
        <end position="40"/>
    </location>
</feature>
<evidence type="ECO:0008006" key="4">
    <source>
        <dbReference type="Google" id="ProtNLM"/>
    </source>
</evidence>
<dbReference type="Proteomes" id="UP000542674">
    <property type="component" value="Unassembled WGS sequence"/>
</dbReference>
<evidence type="ECO:0000256" key="1">
    <source>
        <dbReference type="SAM" id="Phobius"/>
    </source>
</evidence>
<feature type="transmembrane region" description="Helical" evidence="1">
    <location>
        <begin position="73"/>
        <end position="91"/>
    </location>
</feature>
<gene>
    <name evidence="2" type="ORF">F4559_000629</name>
</gene>